<dbReference type="GO" id="GO:0008237">
    <property type="term" value="F:metallopeptidase activity"/>
    <property type="evidence" value="ECO:0007669"/>
    <property type="project" value="UniProtKB-KW"/>
</dbReference>
<keyword evidence="11 13" id="KW-0482">Metalloprotease</keyword>
<evidence type="ECO:0000256" key="14">
    <source>
        <dbReference type="RuleBase" id="RU003651"/>
    </source>
</evidence>
<dbReference type="EC" id="3.4.24.-" evidence="13"/>
<feature type="binding site" evidence="13">
    <location>
        <begin position="234"/>
        <end position="241"/>
    </location>
    <ligand>
        <name>ATP</name>
        <dbReference type="ChEBI" id="CHEBI:30616"/>
    </ligand>
</feature>
<keyword evidence="6 13" id="KW-0547">Nucleotide-binding</keyword>
<keyword evidence="13" id="KW-1003">Cell membrane</keyword>
<evidence type="ECO:0000256" key="3">
    <source>
        <dbReference type="ARBA" id="ARBA00022670"/>
    </source>
</evidence>
<feature type="transmembrane region" description="Helical" evidence="13">
    <location>
        <begin position="138"/>
        <end position="158"/>
    </location>
</feature>
<dbReference type="InterPro" id="IPR011546">
    <property type="entry name" value="Pept_M41_FtsH_extracell"/>
</dbReference>
<dbReference type="EMBL" id="JBHTOP010000001">
    <property type="protein sequence ID" value="MFD1670584.1"/>
    <property type="molecule type" value="Genomic_DNA"/>
</dbReference>
<evidence type="ECO:0000256" key="5">
    <source>
        <dbReference type="ARBA" id="ARBA00022723"/>
    </source>
</evidence>
<name>A0ABW4J4K9_9LACO</name>
<keyword evidence="12 13" id="KW-0472">Membrane</keyword>
<keyword evidence="18" id="KW-1185">Reference proteome</keyword>
<feature type="binding site" evidence="13">
    <location>
        <position position="532"/>
    </location>
    <ligand>
        <name>Zn(2+)</name>
        <dbReference type="ChEBI" id="CHEBI:29105"/>
        <note>catalytic</note>
    </ligand>
</feature>
<evidence type="ECO:0000256" key="15">
    <source>
        <dbReference type="SAM" id="MobiDB-lite"/>
    </source>
</evidence>
<sequence>MKNKKNGLFGNSLFYIFMFVVIIAIVGWFVGNNNSQSQSQNITSSEFVKNLQKNKVKSFTIQPSNGVYKVSGVYRKAQTVKTEKSNSFGLLSGNKSDTTAKQFSTTVLSTDTILTQVNNAAKKNNVSVNASEESQSGLWISILTMVLPFILIFVFLYMMMGQAGQGGGGNGRVMNFGKSKAKPQDPKKNKVRFSDVAGAEEEKQELVEVVEFLKDPRKFASLGARIPAGVLLEGPPGTGKTLLARAVAGEAGVPFFSISGSDFVEMFVGVGASRVRDLFENAKKNAPSIIFIDEIDAVGRQRGAGMGGGHDEREQTLNQLLVEMDGFTGNEGVIVIAATNRSDVLDPALLRPGRFDRKILVGRPDVKGREAILKVHAKNKPLGEDVDLKEIAHQTPGFVGADLENLLNEAALVAARRSKKKIDATDVDEAEDRVIAGPAKKDRVIAPRERNMVAYHEAGHAIIGLVLSDSRTVRKVTIIPRGRAGGYAIMLPKDDQFLLTKKELNEQIIGLLGGRTAEEIIFNSESSGASNDFEQATQIARSMVTQYGMSERLGTVALEGSGQPFVGAEYGQGPAFSQATAAAIDDEVRRFIDEAHEQARQIIESHRDQHKAIAEALLKYETLNEKQILSLYNTGAMPADETSDEFPSESAATFEQAKQAADQRDAEKQSTESETSASEATADSKADETPTTADQPVDEATAEKPATPETSEKPSEPTDDENSDNSHND</sequence>
<evidence type="ECO:0000256" key="9">
    <source>
        <dbReference type="ARBA" id="ARBA00022840"/>
    </source>
</evidence>
<keyword evidence="5 13" id="KW-0479">Metal-binding</keyword>
<dbReference type="InterPro" id="IPR000642">
    <property type="entry name" value="Peptidase_M41"/>
</dbReference>
<dbReference type="SUPFAM" id="SSF52540">
    <property type="entry name" value="P-loop containing nucleoside triphosphate hydrolases"/>
    <property type="match status" value="1"/>
</dbReference>
<gene>
    <name evidence="13 17" type="primary">ftsH</name>
    <name evidence="17" type="ORF">ACFQ5M_00570</name>
</gene>
<dbReference type="Pfam" id="PF00004">
    <property type="entry name" value="AAA"/>
    <property type="match status" value="1"/>
</dbReference>
<comment type="subunit">
    <text evidence="13">Homohexamer.</text>
</comment>
<dbReference type="RefSeq" id="WP_125714722.1">
    <property type="nucleotide sequence ID" value="NZ_JBHTOP010000001.1"/>
</dbReference>
<dbReference type="InterPro" id="IPR003960">
    <property type="entry name" value="ATPase_AAA_CS"/>
</dbReference>
<proteinExistence type="inferred from homology"/>
<dbReference type="InterPro" id="IPR027417">
    <property type="entry name" value="P-loop_NTPase"/>
</dbReference>
<dbReference type="InterPro" id="IPR041569">
    <property type="entry name" value="AAA_lid_3"/>
</dbReference>
<dbReference type="HAMAP" id="MF_01458">
    <property type="entry name" value="FtsH"/>
    <property type="match status" value="1"/>
</dbReference>
<feature type="active site" evidence="13">
    <location>
        <position position="457"/>
    </location>
</feature>
<comment type="caution">
    <text evidence="17">The sequence shown here is derived from an EMBL/GenBank/DDBJ whole genome shotgun (WGS) entry which is preliminary data.</text>
</comment>
<keyword evidence="10 13" id="KW-1133">Transmembrane helix</keyword>
<organism evidence="17 18">
    <name type="scientific">Agrilactobacillus yilanensis</name>
    <dbReference type="NCBI Taxonomy" id="2485997"/>
    <lineage>
        <taxon>Bacteria</taxon>
        <taxon>Bacillati</taxon>
        <taxon>Bacillota</taxon>
        <taxon>Bacilli</taxon>
        <taxon>Lactobacillales</taxon>
        <taxon>Lactobacillaceae</taxon>
        <taxon>Agrilactobacillus</taxon>
    </lineage>
</organism>
<evidence type="ECO:0000256" key="12">
    <source>
        <dbReference type="ARBA" id="ARBA00023136"/>
    </source>
</evidence>
<dbReference type="Gene3D" id="3.40.50.300">
    <property type="entry name" value="P-loop containing nucleotide triphosphate hydrolases"/>
    <property type="match status" value="1"/>
</dbReference>
<evidence type="ECO:0000256" key="8">
    <source>
        <dbReference type="ARBA" id="ARBA00022833"/>
    </source>
</evidence>
<comment type="function">
    <text evidence="13">Acts as a processive, ATP-dependent zinc metallopeptidase for both cytoplasmic and membrane proteins. Plays a role in the quality control of integral membrane proteins.</text>
</comment>
<feature type="compositionally biased region" description="Low complexity" evidence="15">
    <location>
        <begin position="672"/>
        <end position="681"/>
    </location>
</feature>
<comment type="similarity">
    <text evidence="2 13">In the C-terminal section; belongs to the peptidase M41 family.</text>
</comment>
<feature type="transmembrane region" description="Helical" evidence="13">
    <location>
        <begin position="12"/>
        <end position="31"/>
    </location>
</feature>
<protein>
    <recommendedName>
        <fullName evidence="13">ATP-dependent zinc metalloprotease FtsH</fullName>
        <ecNumber evidence="13">3.4.24.-</ecNumber>
    </recommendedName>
</protein>
<feature type="domain" description="AAA+ ATPase" evidence="16">
    <location>
        <begin position="226"/>
        <end position="365"/>
    </location>
</feature>
<evidence type="ECO:0000256" key="13">
    <source>
        <dbReference type="HAMAP-Rule" id="MF_01458"/>
    </source>
</evidence>
<keyword evidence="4 13" id="KW-0812">Transmembrane</keyword>
<evidence type="ECO:0000313" key="17">
    <source>
        <dbReference type="EMBL" id="MFD1670584.1"/>
    </source>
</evidence>
<dbReference type="Pfam" id="PF17862">
    <property type="entry name" value="AAA_lid_3"/>
    <property type="match status" value="1"/>
</dbReference>
<dbReference type="Pfam" id="PF06480">
    <property type="entry name" value="FtsH_ext"/>
    <property type="match status" value="1"/>
</dbReference>
<dbReference type="SMART" id="SM00382">
    <property type="entry name" value="AAA"/>
    <property type="match status" value="1"/>
</dbReference>
<feature type="region of interest" description="Disordered" evidence="15">
    <location>
        <begin position="639"/>
        <end position="729"/>
    </location>
</feature>
<dbReference type="SUPFAM" id="SSF140990">
    <property type="entry name" value="FtsH protease domain-like"/>
    <property type="match status" value="1"/>
</dbReference>
<comment type="similarity">
    <text evidence="13">In the central section; belongs to the AAA ATPase family.</text>
</comment>
<keyword evidence="9 13" id="KW-0067">ATP-binding</keyword>
<dbReference type="Pfam" id="PF01434">
    <property type="entry name" value="Peptidase_M41"/>
    <property type="match status" value="1"/>
</dbReference>
<comment type="cofactor">
    <cofactor evidence="13">
        <name>Zn(2+)</name>
        <dbReference type="ChEBI" id="CHEBI:29105"/>
    </cofactor>
    <text evidence="13">Binds 1 zinc ion per subunit.</text>
</comment>
<evidence type="ECO:0000313" key="18">
    <source>
        <dbReference type="Proteomes" id="UP001597267"/>
    </source>
</evidence>
<keyword evidence="7 13" id="KW-0378">Hydrolase</keyword>
<evidence type="ECO:0000256" key="4">
    <source>
        <dbReference type="ARBA" id="ARBA00022692"/>
    </source>
</evidence>
<comment type="subcellular location">
    <subcellularLocation>
        <location evidence="13">Cell membrane</location>
        <topology evidence="13">Multi-pass membrane protein</topology>
        <orientation evidence="13">Cytoplasmic side</orientation>
    </subcellularLocation>
    <subcellularLocation>
        <location evidence="1">Membrane</location>
    </subcellularLocation>
</comment>
<evidence type="ECO:0000256" key="10">
    <source>
        <dbReference type="ARBA" id="ARBA00022989"/>
    </source>
</evidence>
<dbReference type="InterPro" id="IPR003959">
    <property type="entry name" value="ATPase_AAA_core"/>
</dbReference>
<evidence type="ECO:0000256" key="2">
    <source>
        <dbReference type="ARBA" id="ARBA00010044"/>
    </source>
</evidence>
<dbReference type="CDD" id="cd19501">
    <property type="entry name" value="RecA-like_FtsH"/>
    <property type="match status" value="1"/>
</dbReference>
<dbReference type="Proteomes" id="UP001597267">
    <property type="component" value="Unassembled WGS sequence"/>
</dbReference>
<feature type="compositionally biased region" description="Basic and acidic residues" evidence="15">
    <location>
        <begin position="661"/>
        <end position="671"/>
    </location>
</feature>
<dbReference type="InterPro" id="IPR003593">
    <property type="entry name" value="AAA+_ATPase"/>
</dbReference>
<dbReference type="PANTHER" id="PTHR23076:SF113">
    <property type="entry name" value="ATP-DEPENDENT ZINC METALLOPROTEASE FTSH 1, CHLOROPLASTIC-RELATED"/>
    <property type="match status" value="1"/>
</dbReference>
<evidence type="ECO:0000256" key="7">
    <source>
        <dbReference type="ARBA" id="ARBA00022801"/>
    </source>
</evidence>
<comment type="similarity">
    <text evidence="14">Belongs to the AAA ATPase family.</text>
</comment>
<keyword evidence="8 13" id="KW-0862">Zinc</keyword>
<evidence type="ECO:0000256" key="11">
    <source>
        <dbReference type="ARBA" id="ARBA00023049"/>
    </source>
</evidence>
<keyword evidence="3 13" id="KW-0645">Protease</keyword>
<dbReference type="NCBIfam" id="TIGR01241">
    <property type="entry name" value="FtsH_fam"/>
    <property type="match status" value="1"/>
</dbReference>
<accession>A0ABW4J4K9</accession>
<evidence type="ECO:0000256" key="1">
    <source>
        <dbReference type="ARBA" id="ARBA00004370"/>
    </source>
</evidence>
<reference evidence="18" key="1">
    <citation type="journal article" date="2019" name="Int. J. Syst. Evol. Microbiol.">
        <title>The Global Catalogue of Microorganisms (GCM) 10K type strain sequencing project: providing services to taxonomists for standard genome sequencing and annotation.</title>
        <authorList>
            <consortium name="The Broad Institute Genomics Platform"/>
            <consortium name="The Broad Institute Genome Sequencing Center for Infectious Disease"/>
            <person name="Wu L."/>
            <person name="Ma J."/>
        </authorList>
    </citation>
    <scope>NUCLEOTIDE SEQUENCE [LARGE SCALE GENOMIC DNA]</scope>
    <source>
        <strain evidence="18">CCM 8896</strain>
    </source>
</reference>
<dbReference type="Gene3D" id="1.20.58.760">
    <property type="entry name" value="Peptidase M41"/>
    <property type="match status" value="1"/>
</dbReference>
<dbReference type="Gene3D" id="1.10.8.60">
    <property type="match status" value="1"/>
</dbReference>
<evidence type="ECO:0000256" key="6">
    <source>
        <dbReference type="ARBA" id="ARBA00022741"/>
    </source>
</evidence>
<evidence type="ECO:0000259" key="16">
    <source>
        <dbReference type="SMART" id="SM00382"/>
    </source>
</evidence>
<dbReference type="InterPro" id="IPR037219">
    <property type="entry name" value="Peptidase_M41-like"/>
</dbReference>
<feature type="binding site" evidence="13">
    <location>
        <position position="460"/>
    </location>
    <ligand>
        <name>Zn(2+)</name>
        <dbReference type="ChEBI" id="CHEBI:29105"/>
        <note>catalytic</note>
    </ligand>
</feature>
<dbReference type="InterPro" id="IPR005936">
    <property type="entry name" value="FtsH"/>
</dbReference>
<dbReference type="PROSITE" id="PS00674">
    <property type="entry name" value="AAA"/>
    <property type="match status" value="1"/>
</dbReference>
<dbReference type="PANTHER" id="PTHR23076">
    <property type="entry name" value="METALLOPROTEASE M41 FTSH"/>
    <property type="match status" value="1"/>
</dbReference>
<feature type="binding site" evidence="13">
    <location>
        <position position="456"/>
    </location>
    <ligand>
        <name>Zn(2+)</name>
        <dbReference type="ChEBI" id="CHEBI:29105"/>
        <note>catalytic</note>
    </ligand>
</feature>